<name>A0ABY2SIK4_9HYPH</name>
<feature type="domain" description="Mandelate racemase/muconate lactonizing enzyme C-terminal" evidence="2">
    <location>
        <begin position="147"/>
        <end position="242"/>
    </location>
</feature>
<evidence type="ECO:0000313" key="3">
    <source>
        <dbReference type="EMBL" id="TKI03737.1"/>
    </source>
</evidence>
<keyword evidence="1" id="KW-0456">Lyase</keyword>
<evidence type="ECO:0000313" key="4">
    <source>
        <dbReference type="Proteomes" id="UP000305202"/>
    </source>
</evidence>
<dbReference type="PROSITE" id="PS00908">
    <property type="entry name" value="MR_MLE_1"/>
    <property type="match status" value="1"/>
</dbReference>
<reference evidence="3 4" key="1">
    <citation type="submission" date="2019-04" db="EMBL/GenBank/DDBJ databases">
        <authorList>
            <person name="Li M."/>
            <person name="Gao C."/>
        </authorList>
    </citation>
    <scope>NUCLEOTIDE SEQUENCE [LARGE SCALE GENOMIC DNA]</scope>
    <source>
        <strain evidence="3 4">BGMRC 2031</strain>
    </source>
</reference>
<dbReference type="Proteomes" id="UP000305202">
    <property type="component" value="Unassembled WGS sequence"/>
</dbReference>
<protein>
    <submittedName>
        <fullName evidence="3">Mandelate racemase/muconate lactonizing enzyme family protein</fullName>
    </submittedName>
</protein>
<dbReference type="Gene3D" id="3.30.390.10">
    <property type="entry name" value="Enolase-like, N-terminal domain"/>
    <property type="match status" value="1"/>
</dbReference>
<comment type="caution">
    <text evidence="3">The sequence shown here is derived from an EMBL/GenBank/DDBJ whole genome shotgun (WGS) entry which is preliminary data.</text>
</comment>
<dbReference type="SFLD" id="SFLDS00001">
    <property type="entry name" value="Enolase"/>
    <property type="match status" value="1"/>
</dbReference>
<proteinExistence type="predicted"/>
<dbReference type="InterPro" id="IPR034593">
    <property type="entry name" value="DgoD-like"/>
</dbReference>
<dbReference type="InterPro" id="IPR018110">
    <property type="entry name" value="Mandel_Rmase/mucon_lact_enz_CS"/>
</dbReference>
<dbReference type="InterPro" id="IPR029017">
    <property type="entry name" value="Enolase-like_N"/>
</dbReference>
<dbReference type="SUPFAM" id="SSF54826">
    <property type="entry name" value="Enolase N-terminal domain-like"/>
    <property type="match status" value="1"/>
</dbReference>
<keyword evidence="4" id="KW-1185">Reference proteome</keyword>
<evidence type="ECO:0000256" key="1">
    <source>
        <dbReference type="ARBA" id="ARBA00023239"/>
    </source>
</evidence>
<dbReference type="InterPro" id="IPR036849">
    <property type="entry name" value="Enolase-like_C_sf"/>
</dbReference>
<dbReference type="InterPro" id="IPR013341">
    <property type="entry name" value="Mandelate_racemase_N_dom"/>
</dbReference>
<dbReference type="Pfam" id="PF13378">
    <property type="entry name" value="MR_MLE_C"/>
    <property type="match status" value="1"/>
</dbReference>
<dbReference type="InterPro" id="IPR013342">
    <property type="entry name" value="Mandelate_racemase_C"/>
</dbReference>
<sequence length="367" mass="41312">MKIRSVQAQAINIPFDDGGNKKVVTPTTWNSLEMVLVRVEDSDGNVGWGEAFGYFVSAATKAIIDNLLKPLLEGHEVESISDWSRAIQHKLHVYGRYGITMFAISGLDIALWDLWAKRHKAPLYSLLGADEKKMLPTYASLVGYNDPTVTPFQCQKAIDDGFINVKIHETDLAIITACHDHISKNSPSAQMAIDVNCSWSLQQAKEYLHIFENMKRISWLEEPIFPPEAFAVLAELRHFHVPLVAGENWCTEYQFQLALEYQAVDFIQPSVTKVGGITEFLKIAKNALLQHMEILPHCPYFGPGFLATLHLAKACCNIKDVEYLYVRPEADLFNYTSIRNGSLFMLSDRPGIGLEPDEVVISHYKIP</sequence>
<dbReference type="PANTHER" id="PTHR48080">
    <property type="entry name" value="D-GALACTONATE DEHYDRATASE-RELATED"/>
    <property type="match status" value="1"/>
</dbReference>
<evidence type="ECO:0000259" key="2">
    <source>
        <dbReference type="SMART" id="SM00922"/>
    </source>
</evidence>
<dbReference type="Pfam" id="PF02746">
    <property type="entry name" value="MR_MLE_N"/>
    <property type="match status" value="1"/>
</dbReference>
<organism evidence="3 4">
    <name type="scientific">Martelella alba</name>
    <dbReference type="NCBI Taxonomy" id="2590451"/>
    <lineage>
        <taxon>Bacteria</taxon>
        <taxon>Pseudomonadati</taxon>
        <taxon>Pseudomonadota</taxon>
        <taxon>Alphaproteobacteria</taxon>
        <taxon>Hyphomicrobiales</taxon>
        <taxon>Aurantimonadaceae</taxon>
        <taxon>Martelella</taxon>
    </lineage>
</organism>
<dbReference type="CDD" id="cd03316">
    <property type="entry name" value="MR_like"/>
    <property type="match status" value="1"/>
</dbReference>
<gene>
    <name evidence="3" type="ORF">FCN80_20675</name>
</gene>
<dbReference type="EMBL" id="SZPQ01000039">
    <property type="protein sequence ID" value="TKI03737.1"/>
    <property type="molecule type" value="Genomic_DNA"/>
</dbReference>
<accession>A0ABY2SIK4</accession>
<dbReference type="Gene3D" id="3.20.20.120">
    <property type="entry name" value="Enolase-like C-terminal domain"/>
    <property type="match status" value="1"/>
</dbReference>
<dbReference type="RefSeq" id="WP_136992242.1">
    <property type="nucleotide sequence ID" value="NZ_SZPQ01000039.1"/>
</dbReference>
<dbReference type="InterPro" id="IPR029065">
    <property type="entry name" value="Enolase_C-like"/>
</dbReference>
<dbReference type="SMART" id="SM00922">
    <property type="entry name" value="MR_MLE"/>
    <property type="match status" value="1"/>
</dbReference>
<dbReference type="PANTHER" id="PTHR48080:SF2">
    <property type="entry name" value="D-GALACTONATE DEHYDRATASE"/>
    <property type="match status" value="1"/>
</dbReference>
<dbReference type="SUPFAM" id="SSF51604">
    <property type="entry name" value="Enolase C-terminal domain-like"/>
    <property type="match status" value="1"/>
</dbReference>